<dbReference type="AlphaFoldDB" id="A0A0E9WW58"/>
<reference evidence="1" key="2">
    <citation type="journal article" date="2015" name="Fish Shellfish Immunol.">
        <title>Early steps in the European eel (Anguilla anguilla)-Vibrio vulnificus interaction in the gills: Role of the RtxA13 toxin.</title>
        <authorList>
            <person name="Callol A."/>
            <person name="Pajuelo D."/>
            <person name="Ebbesson L."/>
            <person name="Teles M."/>
            <person name="MacKenzie S."/>
            <person name="Amaro C."/>
        </authorList>
    </citation>
    <scope>NUCLEOTIDE SEQUENCE</scope>
</reference>
<organism evidence="1">
    <name type="scientific">Anguilla anguilla</name>
    <name type="common">European freshwater eel</name>
    <name type="synonym">Muraena anguilla</name>
    <dbReference type="NCBI Taxonomy" id="7936"/>
    <lineage>
        <taxon>Eukaryota</taxon>
        <taxon>Metazoa</taxon>
        <taxon>Chordata</taxon>
        <taxon>Craniata</taxon>
        <taxon>Vertebrata</taxon>
        <taxon>Euteleostomi</taxon>
        <taxon>Actinopterygii</taxon>
        <taxon>Neopterygii</taxon>
        <taxon>Teleostei</taxon>
        <taxon>Anguilliformes</taxon>
        <taxon>Anguillidae</taxon>
        <taxon>Anguilla</taxon>
    </lineage>
</organism>
<dbReference type="EMBL" id="GBXM01013968">
    <property type="protein sequence ID" value="JAH94609.1"/>
    <property type="molecule type" value="Transcribed_RNA"/>
</dbReference>
<protein>
    <submittedName>
        <fullName evidence="1">Uncharacterized protein</fullName>
    </submittedName>
</protein>
<accession>A0A0E9WW58</accession>
<proteinExistence type="predicted"/>
<reference evidence="1" key="1">
    <citation type="submission" date="2014-11" db="EMBL/GenBank/DDBJ databases">
        <authorList>
            <person name="Amaro Gonzalez C."/>
        </authorList>
    </citation>
    <scope>NUCLEOTIDE SEQUENCE</scope>
</reference>
<name>A0A0E9WW58_ANGAN</name>
<evidence type="ECO:0000313" key="1">
    <source>
        <dbReference type="EMBL" id="JAH94609.1"/>
    </source>
</evidence>
<sequence length="36" mass="4235">MKGIIPGICRITALMYKKNKKLNTHLKWQQYYHTGG</sequence>